<dbReference type="Pfam" id="PF00884">
    <property type="entry name" value="Sulfatase"/>
    <property type="match status" value="1"/>
</dbReference>
<evidence type="ECO:0000313" key="2">
    <source>
        <dbReference type="EMBL" id="MCW1884123.1"/>
    </source>
</evidence>
<accession>A0ABT3FKK8</accession>
<protein>
    <submittedName>
        <fullName evidence="2">Sulfatase</fullName>
    </submittedName>
</protein>
<dbReference type="InterPro" id="IPR017850">
    <property type="entry name" value="Alkaline_phosphatase_core_sf"/>
</dbReference>
<dbReference type="PANTHER" id="PTHR43108">
    <property type="entry name" value="N-ACETYLGLUCOSAMINE-6-SULFATASE FAMILY MEMBER"/>
    <property type="match status" value="1"/>
</dbReference>
<comment type="caution">
    <text evidence="2">The sequence shown here is derived from an EMBL/GenBank/DDBJ whole genome shotgun (WGS) entry which is preliminary data.</text>
</comment>
<dbReference type="CDD" id="cd16031">
    <property type="entry name" value="G6S_like"/>
    <property type="match status" value="1"/>
</dbReference>
<dbReference type="Gene3D" id="3.40.720.10">
    <property type="entry name" value="Alkaline Phosphatase, subunit A"/>
    <property type="match status" value="1"/>
</dbReference>
<gene>
    <name evidence="2" type="ORF">OKA04_05235</name>
</gene>
<dbReference type="RefSeq" id="WP_264500083.1">
    <property type="nucleotide sequence ID" value="NZ_JAPDDS010000002.1"/>
</dbReference>
<proteinExistence type="predicted"/>
<feature type="domain" description="Sulfatase N-terminal" evidence="1">
    <location>
        <begin position="25"/>
        <end position="343"/>
    </location>
</feature>
<dbReference type="SUPFAM" id="SSF53649">
    <property type="entry name" value="Alkaline phosphatase-like"/>
    <property type="match status" value="1"/>
</dbReference>
<organism evidence="2 3">
    <name type="scientific">Luteolibacter flavescens</name>
    <dbReference type="NCBI Taxonomy" id="1859460"/>
    <lineage>
        <taxon>Bacteria</taxon>
        <taxon>Pseudomonadati</taxon>
        <taxon>Verrucomicrobiota</taxon>
        <taxon>Verrucomicrobiia</taxon>
        <taxon>Verrucomicrobiales</taxon>
        <taxon>Verrucomicrobiaceae</taxon>
        <taxon>Luteolibacter</taxon>
    </lineage>
</organism>
<evidence type="ECO:0000313" key="3">
    <source>
        <dbReference type="Proteomes" id="UP001207930"/>
    </source>
</evidence>
<sequence>MIRGFLSILAAGFALTLAAGAKPLNIVLLYADDWRHDTLGCAGHPVVQTPRLDALAGEGVRFTRACVTTSICGVSRSTMLTGQWMSRHGNRGFDAFRTPWEETWPGILREAGWWSGHVGKWHSGKFQAGRFDFARNYGGKHFIKQEDGSEIHITRKNEADALDFLRSRPEDQPFFLTVNFFAAHAEDDHPDQYLPQPESAALYKDAHVPEVPDTFAKLPPAVSSAKNEGRRRWGLRFDTAEKYQTSMKNYFRLVTEVDTACGRVLDELQAQGLLEDTLVIFTTDNGYFHGEHGLADKWYPYEESIRVPLIVRDPRLAKDKRGATNDDIVLNADLAPTILAATGKAAPPTMQGRDFAPLYLSPVKPAWREDFYYEHAVIRDKDFIPASEALVTREWKYILWPDSGFEELFDLKNDPREQANLAATEKDRLEMMRKRFAESKDSVR</sequence>
<evidence type="ECO:0000259" key="1">
    <source>
        <dbReference type="Pfam" id="PF00884"/>
    </source>
</evidence>
<dbReference type="Proteomes" id="UP001207930">
    <property type="component" value="Unassembled WGS sequence"/>
</dbReference>
<reference evidence="2 3" key="1">
    <citation type="submission" date="2022-10" db="EMBL/GenBank/DDBJ databases">
        <title>Luteolibacter flavescens strain MCCC 1K03193, whole genome shotgun sequencing project.</title>
        <authorList>
            <person name="Zhao G."/>
            <person name="Shen L."/>
        </authorList>
    </citation>
    <scope>NUCLEOTIDE SEQUENCE [LARGE SCALE GENOMIC DNA]</scope>
    <source>
        <strain evidence="2 3">MCCC 1K03193</strain>
    </source>
</reference>
<keyword evidence="3" id="KW-1185">Reference proteome</keyword>
<dbReference type="EMBL" id="JAPDDS010000002">
    <property type="protein sequence ID" value="MCW1884123.1"/>
    <property type="molecule type" value="Genomic_DNA"/>
</dbReference>
<dbReference type="InterPro" id="IPR000917">
    <property type="entry name" value="Sulfatase_N"/>
</dbReference>
<name>A0ABT3FKK8_9BACT</name>
<dbReference type="PANTHER" id="PTHR43108:SF6">
    <property type="entry name" value="N-SULPHOGLUCOSAMINE SULPHOHYDROLASE"/>
    <property type="match status" value="1"/>
</dbReference>